<evidence type="ECO:0000256" key="5">
    <source>
        <dbReference type="ARBA" id="ARBA00023136"/>
    </source>
</evidence>
<evidence type="ECO:0000313" key="7">
    <source>
        <dbReference type="EMBL" id="BBH06957.1"/>
    </source>
</evidence>
<dbReference type="PANTHER" id="PTHR21320:SF3">
    <property type="entry name" value="CYTOCHROME C OXIDASE ASSEMBLY PROTEIN COX11, MITOCHONDRIAL-RELATED"/>
    <property type="match status" value="1"/>
</dbReference>
<dbReference type="PANTHER" id="PTHR21320">
    <property type="entry name" value="CYTOCHROME C OXIDASE ASSEMBLY PROTEIN COX11-RELATED"/>
    <property type="match status" value="1"/>
</dbReference>
<dbReference type="GO" id="GO:0005507">
    <property type="term" value="F:copper ion binding"/>
    <property type="evidence" value="ECO:0007669"/>
    <property type="project" value="InterPro"/>
</dbReference>
<organism evidence="7">
    <name type="scientific">Prunus dulcis</name>
    <name type="common">Almond</name>
    <name type="synonym">Amygdalus dulcis</name>
    <dbReference type="NCBI Taxonomy" id="3755"/>
    <lineage>
        <taxon>Eukaryota</taxon>
        <taxon>Viridiplantae</taxon>
        <taxon>Streptophyta</taxon>
        <taxon>Embryophyta</taxon>
        <taxon>Tracheophyta</taxon>
        <taxon>Spermatophyta</taxon>
        <taxon>Magnoliopsida</taxon>
        <taxon>eudicotyledons</taxon>
        <taxon>Gunneridae</taxon>
        <taxon>Pentapetalae</taxon>
        <taxon>rosids</taxon>
        <taxon>fabids</taxon>
        <taxon>Rosales</taxon>
        <taxon>Rosaceae</taxon>
        <taxon>Amygdaloideae</taxon>
        <taxon>Amygdaleae</taxon>
        <taxon>Prunus</taxon>
    </lineage>
</organism>
<evidence type="ECO:0000256" key="2">
    <source>
        <dbReference type="ARBA" id="ARBA00004243"/>
    </source>
</evidence>
<keyword evidence="3 6" id="KW-0812">Transmembrane</keyword>
<dbReference type="HAMAP" id="MF_00155">
    <property type="entry name" value="CtaG"/>
    <property type="match status" value="1"/>
</dbReference>
<name>A0A4Y1RT30_PRUDU</name>
<dbReference type="EMBL" id="AP019303">
    <property type="protein sequence ID" value="BBH06957.1"/>
    <property type="molecule type" value="Genomic_DNA"/>
</dbReference>
<feature type="transmembrane region" description="Helical" evidence="6">
    <location>
        <begin position="250"/>
        <end position="269"/>
    </location>
</feature>
<keyword evidence="5 6" id="KW-0472">Membrane</keyword>
<reference evidence="7" key="1">
    <citation type="journal article" date="2019" name="Science">
        <title>Mutation of a bHLH transcription factor allowed almond domestication.</title>
        <authorList>
            <person name="Sanchez-Perez R."/>
            <person name="Pavan S."/>
            <person name="Mazzeo R."/>
            <person name="Moldovan C."/>
            <person name="Aiese Cigliano R."/>
            <person name="Del Cueto J."/>
            <person name="Ricciardi F."/>
            <person name="Lotti C."/>
            <person name="Ricciardi L."/>
            <person name="Dicenta F."/>
            <person name="Lopez-Marques R.L."/>
            <person name="Lindberg Moller B."/>
        </authorList>
    </citation>
    <scope>NUCLEOTIDE SEQUENCE</scope>
</reference>
<dbReference type="GO" id="GO:0005743">
    <property type="term" value="C:mitochondrial inner membrane"/>
    <property type="evidence" value="ECO:0007669"/>
    <property type="project" value="UniProtKB-SubCell"/>
</dbReference>
<gene>
    <name evidence="7" type="ORF">Prudu_018737</name>
</gene>
<dbReference type="Pfam" id="PF04442">
    <property type="entry name" value="CtaG_Cox11"/>
    <property type="match status" value="1"/>
</dbReference>
<protein>
    <submittedName>
        <fullName evidence="7">Cytochrome c oxidase assembly protein CtaG / Cox11 family</fullName>
    </submittedName>
</protein>
<dbReference type="Gene3D" id="2.60.370.10">
    <property type="entry name" value="Ctag/Cox11"/>
    <property type="match status" value="1"/>
</dbReference>
<evidence type="ECO:0000256" key="1">
    <source>
        <dbReference type="ARBA" id="ARBA00004007"/>
    </source>
</evidence>
<evidence type="ECO:0000256" key="6">
    <source>
        <dbReference type="SAM" id="Phobius"/>
    </source>
</evidence>
<comment type="function">
    <text evidence="1">Exerts its effect at some terminal stage of cytochrome c oxidase synthesis, probably by being involved in the insertion of the copper B into subunit I.</text>
</comment>
<dbReference type="NCBIfam" id="NF003465">
    <property type="entry name" value="PRK05089.1"/>
    <property type="match status" value="1"/>
</dbReference>
<feature type="transmembrane region" description="Helical" evidence="6">
    <location>
        <begin position="6"/>
        <end position="25"/>
    </location>
</feature>
<comment type="subcellular location">
    <subcellularLocation>
        <location evidence="2">Mitochondrion inner membrane</location>
        <topology evidence="2">Single-pass membrane protein</topology>
        <orientation evidence="2">Intermembrane side</orientation>
    </subcellularLocation>
</comment>
<dbReference type="InterPro" id="IPR023471">
    <property type="entry name" value="CtaG/Cox11_dom_sf"/>
</dbReference>
<accession>A0A4Y1RT30</accession>
<dbReference type="InterPro" id="IPR007533">
    <property type="entry name" value="Cyt_c_oxidase_assmbl_CtaG"/>
</dbReference>
<evidence type="ECO:0000256" key="4">
    <source>
        <dbReference type="ARBA" id="ARBA00022989"/>
    </source>
</evidence>
<keyword evidence="4 6" id="KW-1133">Transmembrane helix</keyword>
<dbReference type="FunFam" id="2.60.370.10:FF:000001">
    <property type="entry name" value="COX11 cytochrome c oxidase assembly homolog"/>
    <property type="match status" value="1"/>
</dbReference>
<dbReference type="AlphaFoldDB" id="A0A4Y1RT30"/>
<sequence>MVFTLIPLAILIQIKITLLFLGLKLSDRTVSQNKREHGVALFERLQNVAVTEVLHSPLEATSFPAILSPPFSISPHIQFSKNVAVSFEKSWHGNLLPFQSFDGCPRTLSIFSFTDTLLRFDYCWVKFFISIDNLNRVGEGVEPELETGVPFVTSGTLQTCHGQGFVKEPFPLALLQEPTAYHICIPFIGGCSTSSSAYQRHFSHGSPIWRFKLGSFDKCGQLPPFASQSLLRIQRPYSAQAITQQKSRKMLLYLTGLVFAMVASSYAAVPLYRRFCQATGYGGTVQRRESVEQKIARHAEDGTEIVVQFNADVADGMQWKFIPTQREVRVKPGESALAFYTAENRSSTPIVGVSTYNVTPMKAAVYFNKIQCFCFEEQRLLPGEQIDMPVFFYIDPEFETDPRMDGINNIILSYTFFKVSEE</sequence>
<proteinExistence type="inferred from homology"/>
<dbReference type="SUPFAM" id="SSF110111">
    <property type="entry name" value="Ctag/Cox11"/>
    <property type="match status" value="1"/>
</dbReference>
<evidence type="ECO:0000256" key="3">
    <source>
        <dbReference type="ARBA" id="ARBA00022692"/>
    </source>
</evidence>